<dbReference type="EMBL" id="JALPRX010000065">
    <property type="protein sequence ID" value="MCK8785742.1"/>
    <property type="molecule type" value="Genomic_DNA"/>
</dbReference>
<dbReference type="InterPro" id="IPR028087">
    <property type="entry name" value="Tad_N"/>
</dbReference>
<reference evidence="3" key="1">
    <citation type="submission" date="2022-04" db="EMBL/GenBank/DDBJ databases">
        <title>Roseomonas acroporae sp. nov., isolated from coral Acropora digitifera.</title>
        <authorList>
            <person name="Sun H."/>
        </authorList>
    </citation>
    <scope>NUCLEOTIDE SEQUENCE</scope>
    <source>
        <strain evidence="3">NAR14</strain>
    </source>
</reference>
<evidence type="ECO:0000256" key="1">
    <source>
        <dbReference type="SAM" id="MobiDB-lite"/>
    </source>
</evidence>
<organism evidence="3 4">
    <name type="scientific">Roseomonas acroporae</name>
    <dbReference type="NCBI Taxonomy" id="2937791"/>
    <lineage>
        <taxon>Bacteria</taxon>
        <taxon>Pseudomonadati</taxon>
        <taxon>Pseudomonadota</taxon>
        <taxon>Alphaproteobacteria</taxon>
        <taxon>Acetobacterales</taxon>
        <taxon>Roseomonadaceae</taxon>
        <taxon>Roseomonas</taxon>
    </lineage>
</organism>
<keyword evidence="4" id="KW-1185">Reference proteome</keyword>
<name>A0A9X2BUP7_9PROT</name>
<proteinExistence type="predicted"/>
<comment type="caution">
    <text evidence="3">The sequence shown here is derived from an EMBL/GenBank/DDBJ whole genome shotgun (WGS) entry which is preliminary data.</text>
</comment>
<dbReference type="RefSeq" id="WP_248667857.1">
    <property type="nucleotide sequence ID" value="NZ_JALPRX010000065.1"/>
</dbReference>
<sequence length="519" mass="55869">MRPLWRLRRLPACRRGGVAAIVAAAAVPLMLMVGLATDLARLYLLQSRLVAATDVAALAGARAIFDPDRDTQVRNWFWANFTRDPASANRGYLGAVVAPADFVISTDSDNKVLRVRARATLPTGFMRLAGIQTMTAAADQSAQRQDRGMELAMVLDVTGSMSDSAGSGQGSKIAALRNAATELINTLFGNNASLPNLWVSLVPYTTTVNIGRSHAGWLASGSYRAADFSPTVWRGCVEARSGGEDMTDTPPTTAPFRPFLWTSTRNRYAPWVGDNEWPTTSGTVTEANPESPKSDSQQHPNEGVYEVGPNVGCERALTAMAQAKATLLAEIAALRAGPDRGGTITNQGLQWGWATLSPRWNGLWGVPNMPLPYNTLNMDKVLILLTDGINDLADWSGGAPGSCTVSGCSGARPATATNPDSDYTAYGRMSENRLRVGTVSKSSYLAEFNRRTSVLCESIKAAGIRVYTITFALTNATTQNMFRNCASRPDYYFNSPDAAALQAAFREIAQQLANLRLVR</sequence>
<feature type="domain" description="Putative Flp pilus-assembly TadG-like N-terminal" evidence="2">
    <location>
        <begin position="17"/>
        <end position="63"/>
    </location>
</feature>
<protein>
    <submittedName>
        <fullName evidence="3">Tad domain-containing protein</fullName>
    </submittedName>
</protein>
<dbReference type="Gene3D" id="3.40.50.410">
    <property type="entry name" value="von Willebrand factor, type A domain"/>
    <property type="match status" value="1"/>
</dbReference>
<accession>A0A9X2BUP7</accession>
<feature type="compositionally biased region" description="Polar residues" evidence="1">
    <location>
        <begin position="277"/>
        <end position="288"/>
    </location>
</feature>
<dbReference type="InterPro" id="IPR036465">
    <property type="entry name" value="vWFA_dom_sf"/>
</dbReference>
<evidence type="ECO:0000259" key="2">
    <source>
        <dbReference type="Pfam" id="PF13400"/>
    </source>
</evidence>
<evidence type="ECO:0000313" key="4">
    <source>
        <dbReference type="Proteomes" id="UP001139516"/>
    </source>
</evidence>
<dbReference type="AlphaFoldDB" id="A0A9X2BUP7"/>
<dbReference type="Proteomes" id="UP001139516">
    <property type="component" value="Unassembled WGS sequence"/>
</dbReference>
<dbReference type="Pfam" id="PF13400">
    <property type="entry name" value="Tad"/>
    <property type="match status" value="1"/>
</dbReference>
<gene>
    <name evidence="3" type="ORF">M0638_15260</name>
</gene>
<feature type="region of interest" description="Disordered" evidence="1">
    <location>
        <begin position="272"/>
        <end position="302"/>
    </location>
</feature>
<dbReference type="SUPFAM" id="SSF53300">
    <property type="entry name" value="vWA-like"/>
    <property type="match status" value="1"/>
</dbReference>
<evidence type="ECO:0000313" key="3">
    <source>
        <dbReference type="EMBL" id="MCK8785742.1"/>
    </source>
</evidence>